<accession>A0A7R9QFJ2</accession>
<evidence type="ECO:0000313" key="2">
    <source>
        <dbReference type="EMBL" id="CAD7642362.1"/>
    </source>
</evidence>
<organism evidence="2">
    <name type="scientific">Medioppia subpectinata</name>
    <dbReference type="NCBI Taxonomy" id="1979941"/>
    <lineage>
        <taxon>Eukaryota</taxon>
        <taxon>Metazoa</taxon>
        <taxon>Ecdysozoa</taxon>
        <taxon>Arthropoda</taxon>
        <taxon>Chelicerata</taxon>
        <taxon>Arachnida</taxon>
        <taxon>Acari</taxon>
        <taxon>Acariformes</taxon>
        <taxon>Sarcoptiformes</taxon>
        <taxon>Oribatida</taxon>
        <taxon>Brachypylina</taxon>
        <taxon>Oppioidea</taxon>
        <taxon>Oppiidae</taxon>
        <taxon>Medioppia</taxon>
    </lineage>
</organism>
<proteinExistence type="predicted"/>
<evidence type="ECO:0000256" key="1">
    <source>
        <dbReference type="SAM" id="MobiDB-lite"/>
    </source>
</evidence>
<feature type="compositionally biased region" description="Polar residues" evidence="1">
    <location>
        <begin position="102"/>
        <end position="114"/>
    </location>
</feature>
<name>A0A7R9QFJ2_9ACAR</name>
<keyword evidence="3" id="KW-1185">Reference proteome</keyword>
<sequence>MEATSNFTAMVYRNGQTFGIRENIQGSWYYLDFTDPTKSNLVIHSQEKQVKEFLNCQKTSPLLDQVSPSSAPNASVSSGDQSSALSPIGDQTTSGDIGIGSTHKNGTTSATPEKSNLKSKGRPNEDKDKSAATDSTATAEPKSKAPPEPSDADKGSDIKKSIEPFFICTAVHNTVWCQLYFGTTGCRFFSSTFWCQYHSIGCQRLCGTTDFSSAVGAASPASQTPAISTSAGGNTSQGSGVSATTAQSAASPASQSSGVSTTTAGSASTGQSGGSPASQTPAVSATGASGASSSPAQTTVTTGPVNTGFDFCALSSPKLIDAFTIGNTIYFG</sequence>
<reference evidence="2" key="1">
    <citation type="submission" date="2020-11" db="EMBL/GenBank/DDBJ databases">
        <authorList>
            <person name="Tran Van P."/>
        </authorList>
    </citation>
    <scope>NUCLEOTIDE SEQUENCE</scope>
</reference>
<feature type="compositionally biased region" description="Polar residues" evidence="1">
    <location>
        <begin position="220"/>
        <end position="238"/>
    </location>
</feature>
<feature type="compositionally biased region" description="Polar residues" evidence="1">
    <location>
        <begin position="79"/>
        <end position="95"/>
    </location>
</feature>
<feature type="region of interest" description="Disordered" evidence="1">
    <location>
        <begin position="62"/>
        <end position="156"/>
    </location>
</feature>
<feature type="compositionally biased region" description="Basic and acidic residues" evidence="1">
    <location>
        <begin position="122"/>
        <end position="131"/>
    </location>
</feature>
<feature type="compositionally biased region" description="Low complexity" evidence="1">
    <location>
        <begin position="66"/>
        <end position="78"/>
    </location>
</feature>
<dbReference type="EMBL" id="OC881604">
    <property type="protein sequence ID" value="CAD7642362.1"/>
    <property type="molecule type" value="Genomic_DNA"/>
</dbReference>
<feature type="non-terminal residue" evidence="2">
    <location>
        <position position="1"/>
    </location>
</feature>
<feature type="compositionally biased region" description="Low complexity" evidence="1">
    <location>
        <begin position="239"/>
        <end position="296"/>
    </location>
</feature>
<evidence type="ECO:0000313" key="3">
    <source>
        <dbReference type="Proteomes" id="UP000759131"/>
    </source>
</evidence>
<feature type="compositionally biased region" description="Basic and acidic residues" evidence="1">
    <location>
        <begin position="141"/>
        <end position="156"/>
    </location>
</feature>
<feature type="region of interest" description="Disordered" evidence="1">
    <location>
        <begin position="217"/>
        <end position="299"/>
    </location>
</feature>
<dbReference type="AlphaFoldDB" id="A0A7R9QFJ2"/>
<dbReference type="Proteomes" id="UP000759131">
    <property type="component" value="Unassembled WGS sequence"/>
</dbReference>
<protein>
    <submittedName>
        <fullName evidence="2">Uncharacterized protein</fullName>
    </submittedName>
</protein>
<dbReference type="EMBL" id="CAJPIZ010027029">
    <property type="protein sequence ID" value="CAG2119156.1"/>
    <property type="molecule type" value="Genomic_DNA"/>
</dbReference>
<gene>
    <name evidence="2" type="ORF">OSB1V03_LOCUS19105</name>
</gene>